<name>A0A2P2PD04_RHIMU</name>
<evidence type="ECO:0000313" key="1">
    <source>
        <dbReference type="EMBL" id="MBX52630.1"/>
    </source>
</evidence>
<accession>A0A2P2PD04</accession>
<protein>
    <submittedName>
        <fullName evidence="1">Uncharacterized protein</fullName>
    </submittedName>
</protein>
<organism evidence="1">
    <name type="scientific">Rhizophora mucronata</name>
    <name type="common">Asiatic mangrove</name>
    <dbReference type="NCBI Taxonomy" id="61149"/>
    <lineage>
        <taxon>Eukaryota</taxon>
        <taxon>Viridiplantae</taxon>
        <taxon>Streptophyta</taxon>
        <taxon>Embryophyta</taxon>
        <taxon>Tracheophyta</taxon>
        <taxon>Spermatophyta</taxon>
        <taxon>Magnoliopsida</taxon>
        <taxon>eudicotyledons</taxon>
        <taxon>Gunneridae</taxon>
        <taxon>Pentapetalae</taxon>
        <taxon>rosids</taxon>
        <taxon>fabids</taxon>
        <taxon>Malpighiales</taxon>
        <taxon>Rhizophoraceae</taxon>
        <taxon>Rhizophora</taxon>
    </lineage>
</organism>
<dbReference type="EMBL" id="GGEC01072146">
    <property type="protein sequence ID" value="MBX52630.1"/>
    <property type="molecule type" value="Transcribed_RNA"/>
</dbReference>
<dbReference type="AlphaFoldDB" id="A0A2P2PD04"/>
<reference evidence="1" key="1">
    <citation type="submission" date="2018-02" db="EMBL/GenBank/DDBJ databases">
        <title>Rhizophora mucronata_Transcriptome.</title>
        <authorList>
            <person name="Meera S.P."/>
            <person name="Sreeshan A."/>
            <person name="Augustine A."/>
        </authorList>
    </citation>
    <scope>NUCLEOTIDE SEQUENCE</scope>
    <source>
        <tissue evidence="1">Leaf</tissue>
    </source>
</reference>
<sequence>MHDTRLPTQNSSNHGNILISLNTFSLSSFSTTTFLIVQTGSMATNQASNSTP</sequence>
<proteinExistence type="predicted"/>